<dbReference type="PANTHER" id="PTHR23026:SF123">
    <property type="entry name" value="NAD(P)H NITROREDUCTASE RV3131-RELATED"/>
    <property type="match status" value="1"/>
</dbReference>
<evidence type="ECO:0000259" key="2">
    <source>
        <dbReference type="Pfam" id="PF00881"/>
    </source>
</evidence>
<organism evidence="3 4">
    <name type="scientific">Mycobacterium paraterrae</name>
    <dbReference type="NCBI Taxonomy" id="577492"/>
    <lineage>
        <taxon>Bacteria</taxon>
        <taxon>Bacillati</taxon>
        <taxon>Actinomycetota</taxon>
        <taxon>Actinomycetes</taxon>
        <taxon>Mycobacteriales</taxon>
        <taxon>Mycobacteriaceae</taxon>
        <taxon>Mycobacterium</taxon>
    </lineage>
</organism>
<evidence type="ECO:0000313" key="4">
    <source>
        <dbReference type="Proteomes" id="UP001055336"/>
    </source>
</evidence>
<dbReference type="Proteomes" id="UP001055336">
    <property type="component" value="Chromosome"/>
</dbReference>
<gene>
    <name evidence="3" type="ORF">MKK62_14640</name>
</gene>
<dbReference type="EMBL" id="CP092488">
    <property type="protein sequence ID" value="UMB67735.1"/>
    <property type="molecule type" value="Genomic_DNA"/>
</dbReference>
<dbReference type="InterPro" id="IPR000415">
    <property type="entry name" value="Nitroreductase-like"/>
</dbReference>
<dbReference type="SUPFAM" id="SSF55469">
    <property type="entry name" value="FMN-dependent nitroreductase-like"/>
    <property type="match status" value="1"/>
</dbReference>
<proteinExistence type="predicted"/>
<dbReference type="Gene3D" id="3.40.109.10">
    <property type="entry name" value="NADH Oxidase"/>
    <property type="match status" value="1"/>
</dbReference>
<feature type="region of interest" description="Disordered" evidence="1">
    <location>
        <begin position="1"/>
        <end position="25"/>
    </location>
</feature>
<sequence>MEPISDGPTFPRTREVPPPQHDARPASLPLAEALRSTGAVREFTDQAVDDAVLARVLDTARFAPSGSNAQAWRVVVIKDAENRRRLRDCYLKGWRDYQALAAAGLRPWSPTNDRAAEARALAAENLSAPAVFAENFDKVPVLLAVFADLSKLAAIDRDAGRYTFAAGASIYPFAWNVMLAARDEGLGGVITTIAIREEAEVKAILGAADPLALAAVIALGYPVRRPRRLRREPVSSFVTVDSIDGPAFQV</sequence>
<dbReference type="Pfam" id="PF00881">
    <property type="entry name" value="Nitroreductase"/>
    <property type="match status" value="1"/>
</dbReference>
<dbReference type="RefSeq" id="WP_240258195.1">
    <property type="nucleotide sequence ID" value="NZ_CP092488.2"/>
</dbReference>
<reference evidence="3" key="1">
    <citation type="submission" date="2022-08" db="EMBL/GenBank/DDBJ databases">
        <title>Whole genome sequencing of non-tuberculosis mycobacteria type-strains.</title>
        <authorList>
            <person name="Igarashi Y."/>
            <person name="Osugi A."/>
            <person name="Mitarai S."/>
        </authorList>
    </citation>
    <scope>NUCLEOTIDE SEQUENCE</scope>
    <source>
        <strain evidence="3">DSM 45127</strain>
    </source>
</reference>
<evidence type="ECO:0000313" key="3">
    <source>
        <dbReference type="EMBL" id="UMB67735.1"/>
    </source>
</evidence>
<evidence type="ECO:0000256" key="1">
    <source>
        <dbReference type="SAM" id="MobiDB-lite"/>
    </source>
</evidence>
<dbReference type="InterPro" id="IPR050627">
    <property type="entry name" value="Nitroreductase/BluB"/>
</dbReference>
<accession>A0ABY3VGJ3</accession>
<name>A0ABY3VGJ3_9MYCO</name>
<dbReference type="CDD" id="cd02062">
    <property type="entry name" value="Nitro_FMN_reductase"/>
    <property type="match status" value="1"/>
</dbReference>
<feature type="domain" description="Nitroreductase" evidence="2">
    <location>
        <begin position="39"/>
        <end position="221"/>
    </location>
</feature>
<protein>
    <submittedName>
        <fullName evidence="3">Nitroreductase family protein</fullName>
    </submittedName>
</protein>
<dbReference type="PANTHER" id="PTHR23026">
    <property type="entry name" value="NADPH NITROREDUCTASE"/>
    <property type="match status" value="1"/>
</dbReference>
<keyword evidence="4" id="KW-1185">Reference proteome</keyword>
<dbReference type="InterPro" id="IPR029479">
    <property type="entry name" value="Nitroreductase"/>
</dbReference>